<accession>A0A271KHA2</accession>
<dbReference type="RefSeq" id="WP_095518970.1">
    <property type="nucleotide sequence ID" value="NZ_NPKH01000020.1"/>
</dbReference>
<reference evidence="3 4" key="1">
    <citation type="submission" date="2017-08" db="EMBL/GenBank/DDBJ databases">
        <title>Mesorhizobium wenxinae sp. nov., a novel rhizobial species isolated from root nodules of chickpea (Cicer arietinum L.).</title>
        <authorList>
            <person name="Zhang J."/>
        </authorList>
    </citation>
    <scope>NUCLEOTIDE SEQUENCE [LARGE SCALE GENOMIC DNA]</scope>
    <source>
        <strain evidence="4">WYCCWR 10019</strain>
    </source>
</reference>
<organism evidence="3 4">
    <name type="scientific">Mesorhizobium wenxiniae</name>
    <dbReference type="NCBI Taxonomy" id="2014805"/>
    <lineage>
        <taxon>Bacteria</taxon>
        <taxon>Pseudomonadati</taxon>
        <taxon>Pseudomonadota</taxon>
        <taxon>Alphaproteobacteria</taxon>
        <taxon>Hyphomicrobiales</taxon>
        <taxon>Phyllobacteriaceae</taxon>
        <taxon>Mesorhizobium</taxon>
    </lineage>
</organism>
<dbReference type="Proteomes" id="UP000215931">
    <property type="component" value="Unassembled WGS sequence"/>
</dbReference>
<keyword evidence="2" id="KW-0732">Signal</keyword>
<evidence type="ECO:0000313" key="4">
    <source>
        <dbReference type="Proteomes" id="UP000215931"/>
    </source>
</evidence>
<feature type="chain" id="PRO_5012899403" evidence="2">
    <location>
        <begin position="20"/>
        <end position="221"/>
    </location>
</feature>
<evidence type="ECO:0000313" key="3">
    <source>
        <dbReference type="EMBL" id="PAP95080.1"/>
    </source>
</evidence>
<dbReference type="EMBL" id="NPKH01000020">
    <property type="protein sequence ID" value="PAP95080.1"/>
    <property type="molecule type" value="Genomic_DNA"/>
</dbReference>
<name>A0A271KHA2_9HYPH</name>
<feature type="region of interest" description="Disordered" evidence="1">
    <location>
        <begin position="66"/>
        <end position="145"/>
    </location>
</feature>
<feature type="compositionally biased region" description="Polar residues" evidence="1">
    <location>
        <begin position="90"/>
        <end position="108"/>
    </location>
</feature>
<feature type="region of interest" description="Disordered" evidence="1">
    <location>
        <begin position="192"/>
        <end position="221"/>
    </location>
</feature>
<evidence type="ECO:0000256" key="1">
    <source>
        <dbReference type="SAM" id="MobiDB-lite"/>
    </source>
</evidence>
<keyword evidence="4" id="KW-1185">Reference proteome</keyword>
<feature type="signal peptide" evidence="2">
    <location>
        <begin position="1"/>
        <end position="19"/>
    </location>
</feature>
<comment type="caution">
    <text evidence="3">The sequence shown here is derived from an EMBL/GenBank/DDBJ whole genome shotgun (WGS) entry which is preliminary data.</text>
</comment>
<feature type="compositionally biased region" description="Low complexity" evidence="1">
    <location>
        <begin position="66"/>
        <end position="89"/>
    </location>
</feature>
<dbReference type="AlphaFoldDB" id="A0A271KHA2"/>
<dbReference type="OrthoDB" id="8103951at2"/>
<gene>
    <name evidence="3" type="ORF">CIT31_13425</name>
</gene>
<sequence>MKEMVLAGIVVLSASTSLAQTSTAPEGTAPAADTAMPVAQQAGGPANLCQELLAFMKAPAEAATPTAAAPAQQAGTSTSSAAAPAKPETGSAQKITGQSGVASDSPQPNKEKVASGSATNAPQKESRAAPLPPSDTSSTPKDSVIDVAKAEELAAANDIAQCQKTARQMRVAGVAMPPPLLSLAALDLQFQQKSGEVPQSSGSGNPPATGQDPAQQTQTPK</sequence>
<evidence type="ECO:0000256" key="2">
    <source>
        <dbReference type="SAM" id="SignalP"/>
    </source>
</evidence>
<protein>
    <submittedName>
        <fullName evidence="3">Uncharacterized protein</fullName>
    </submittedName>
</protein>
<proteinExistence type="predicted"/>